<dbReference type="Gene3D" id="1.25.40.10">
    <property type="entry name" value="Tetratricopeptide repeat domain"/>
    <property type="match status" value="1"/>
</dbReference>
<evidence type="ECO:0000313" key="1">
    <source>
        <dbReference type="EMBL" id="KAE8674401.1"/>
    </source>
</evidence>
<gene>
    <name evidence="1" type="ORF">F3Y22_tig00111758pilonHSYRG00344</name>
</gene>
<dbReference type="PANTHER" id="PTHR46284:SF9">
    <property type="entry name" value="OS02G0109800 PROTEIN"/>
    <property type="match status" value="1"/>
</dbReference>
<dbReference type="InterPro" id="IPR011990">
    <property type="entry name" value="TPR-like_helical_dom_sf"/>
</dbReference>
<proteinExistence type="predicted"/>
<comment type="caution">
    <text evidence="1">The sequence shown here is derived from an EMBL/GenBank/DDBJ whole genome shotgun (WGS) entry which is preliminary data.</text>
</comment>
<dbReference type="AlphaFoldDB" id="A0A6A2XEZ8"/>
<keyword evidence="2" id="KW-1185">Reference proteome</keyword>
<protein>
    <submittedName>
        <fullName evidence="1">Nucleotide binding protein</fullName>
    </submittedName>
</protein>
<reference evidence="1" key="1">
    <citation type="submission" date="2019-09" db="EMBL/GenBank/DDBJ databases">
        <title>Draft genome information of white flower Hibiscus syriacus.</title>
        <authorList>
            <person name="Kim Y.-M."/>
        </authorList>
    </citation>
    <scope>NUCLEOTIDE SEQUENCE [LARGE SCALE GENOMIC DNA]</scope>
    <source>
        <strain evidence="1">YM2019G1</strain>
    </source>
</reference>
<organism evidence="1 2">
    <name type="scientific">Hibiscus syriacus</name>
    <name type="common">Rose of Sharon</name>
    <dbReference type="NCBI Taxonomy" id="106335"/>
    <lineage>
        <taxon>Eukaryota</taxon>
        <taxon>Viridiplantae</taxon>
        <taxon>Streptophyta</taxon>
        <taxon>Embryophyta</taxon>
        <taxon>Tracheophyta</taxon>
        <taxon>Spermatophyta</taxon>
        <taxon>Magnoliopsida</taxon>
        <taxon>eudicotyledons</taxon>
        <taxon>Gunneridae</taxon>
        <taxon>Pentapetalae</taxon>
        <taxon>rosids</taxon>
        <taxon>malvids</taxon>
        <taxon>Malvales</taxon>
        <taxon>Malvaceae</taxon>
        <taxon>Malvoideae</taxon>
        <taxon>Hibiscus</taxon>
    </lineage>
</organism>
<dbReference type="Proteomes" id="UP000436088">
    <property type="component" value="Unassembled WGS sequence"/>
</dbReference>
<accession>A0A6A2XEZ8</accession>
<evidence type="ECO:0000313" key="2">
    <source>
        <dbReference type="Proteomes" id="UP000436088"/>
    </source>
</evidence>
<name>A0A6A2XEZ8_HIBSY</name>
<sequence>MNTFTDLQEALRWLLVEEFTKQTHALAPDSLKNHIIERRPPQIEKCSGPDLELAMSFHVLAVIYTSLGRFEEAVLFLEVSIEVPISEMGWIMRWRSFPGIEADGDLDPRVAETCRYLAEANVQVTQFDEAQNLRKKAHEIHNEHCALTSLEDAADHQLMALVFDEARLKCHFDVDKFRPIEVKRVKTSMVIYERMITCVLSYVFVFVTLSERSYMELAIDEDDNEGVPCLQQAAK</sequence>
<dbReference type="PANTHER" id="PTHR46284">
    <property type="entry name" value="PROTEIN KINESIN LIGHT CHAIN-RELATED 3"/>
    <property type="match status" value="1"/>
</dbReference>
<dbReference type="EMBL" id="VEPZ02001419">
    <property type="protein sequence ID" value="KAE8674401.1"/>
    <property type="molecule type" value="Genomic_DNA"/>
</dbReference>
<dbReference type="SUPFAM" id="SSF48452">
    <property type="entry name" value="TPR-like"/>
    <property type="match status" value="1"/>
</dbReference>